<evidence type="ECO:0000313" key="2">
    <source>
        <dbReference type="Proteomes" id="UP000198866"/>
    </source>
</evidence>
<gene>
    <name evidence="1" type="ORF">SAMN05192539_104857</name>
</gene>
<dbReference type="EMBL" id="FNYE01000048">
    <property type="protein sequence ID" value="SEK10655.1"/>
    <property type="molecule type" value="Genomic_DNA"/>
</dbReference>
<evidence type="ECO:0000313" key="1">
    <source>
        <dbReference type="EMBL" id="SEK10655.1"/>
    </source>
</evidence>
<protein>
    <submittedName>
        <fullName evidence="1">Uncharacterized protein</fullName>
    </submittedName>
</protein>
<keyword evidence="2" id="KW-1185">Reference proteome</keyword>
<dbReference type="Proteomes" id="UP000198866">
    <property type="component" value="Unassembled WGS sequence"/>
</dbReference>
<sequence length="38" mass="4341">MRTVMHRIHIVNALIRDAMGTPIKLELETMASQRAKAH</sequence>
<name>A0A1H7EJ04_9BURK</name>
<proteinExistence type="predicted"/>
<organism evidence="1 2">
    <name type="scientific">Paraburkholderia diazotrophica</name>
    <dbReference type="NCBI Taxonomy" id="667676"/>
    <lineage>
        <taxon>Bacteria</taxon>
        <taxon>Pseudomonadati</taxon>
        <taxon>Pseudomonadota</taxon>
        <taxon>Betaproteobacteria</taxon>
        <taxon>Burkholderiales</taxon>
        <taxon>Burkholderiaceae</taxon>
        <taxon>Paraburkholderia</taxon>
    </lineage>
</organism>
<accession>A0A1H7EJ04</accession>
<reference evidence="2" key="1">
    <citation type="submission" date="2016-10" db="EMBL/GenBank/DDBJ databases">
        <authorList>
            <person name="Varghese N."/>
            <person name="Submissions S."/>
        </authorList>
    </citation>
    <scope>NUCLEOTIDE SEQUENCE [LARGE SCALE GENOMIC DNA]</scope>
    <source>
        <strain evidence="2">LMG 26031</strain>
    </source>
</reference>
<dbReference type="AlphaFoldDB" id="A0A1H7EJ04"/>